<evidence type="ECO:0000313" key="2">
    <source>
        <dbReference type="Proteomes" id="UP001160148"/>
    </source>
</evidence>
<keyword evidence="2" id="KW-1185">Reference proteome</keyword>
<name>A0AAV0XA91_9HEMI</name>
<dbReference type="Proteomes" id="UP001160148">
    <property type="component" value="Unassembled WGS sequence"/>
</dbReference>
<sequence>MLTEKCYVCEVHFKENDILIYDETILNDGTVNKIKRIRPTLKAGAVPSIFPNLPFYLTEHTIKRKPPLERSINSDKKSQAYLNTVENSNEEFSFQYLKENLNLLEKPDNKWMFGLTDEEVVLAIWKVDLKKK</sequence>
<dbReference type="AlphaFoldDB" id="A0AAV0XA91"/>
<proteinExistence type="predicted"/>
<organism evidence="1 2">
    <name type="scientific">Macrosiphum euphorbiae</name>
    <name type="common">potato aphid</name>
    <dbReference type="NCBI Taxonomy" id="13131"/>
    <lineage>
        <taxon>Eukaryota</taxon>
        <taxon>Metazoa</taxon>
        <taxon>Ecdysozoa</taxon>
        <taxon>Arthropoda</taxon>
        <taxon>Hexapoda</taxon>
        <taxon>Insecta</taxon>
        <taxon>Pterygota</taxon>
        <taxon>Neoptera</taxon>
        <taxon>Paraneoptera</taxon>
        <taxon>Hemiptera</taxon>
        <taxon>Sternorrhyncha</taxon>
        <taxon>Aphidomorpha</taxon>
        <taxon>Aphidoidea</taxon>
        <taxon>Aphididae</taxon>
        <taxon>Macrosiphini</taxon>
        <taxon>Macrosiphum</taxon>
    </lineage>
</organism>
<protein>
    <recommendedName>
        <fullName evidence="3">THAP-type domain-containing protein</fullName>
    </recommendedName>
</protein>
<dbReference type="EMBL" id="CARXXK010000004">
    <property type="protein sequence ID" value="CAI6365235.1"/>
    <property type="molecule type" value="Genomic_DNA"/>
</dbReference>
<comment type="caution">
    <text evidence="1">The sequence shown here is derived from an EMBL/GenBank/DDBJ whole genome shotgun (WGS) entry which is preliminary data.</text>
</comment>
<evidence type="ECO:0008006" key="3">
    <source>
        <dbReference type="Google" id="ProtNLM"/>
    </source>
</evidence>
<evidence type="ECO:0000313" key="1">
    <source>
        <dbReference type="EMBL" id="CAI6365235.1"/>
    </source>
</evidence>
<gene>
    <name evidence="1" type="ORF">MEUPH1_LOCUS19974</name>
</gene>
<reference evidence="1 2" key="1">
    <citation type="submission" date="2023-01" db="EMBL/GenBank/DDBJ databases">
        <authorList>
            <person name="Whitehead M."/>
        </authorList>
    </citation>
    <scope>NUCLEOTIDE SEQUENCE [LARGE SCALE GENOMIC DNA]</scope>
</reference>
<accession>A0AAV0XA91</accession>